<evidence type="ECO:0000313" key="3">
    <source>
        <dbReference type="Proteomes" id="UP001209854"/>
    </source>
</evidence>
<feature type="region of interest" description="Disordered" evidence="1">
    <location>
        <begin position="172"/>
        <end position="214"/>
    </location>
</feature>
<sequence>MQTNVTCLLLLVFSLFSRTLLAGNLQIPLPPSMGNLPPKMNGAHLSTWQMLTYSKLLNDDIETLANENRTEKHADDFDDDLGFHFGENPEEETDTPLRQNLPEDEREYKLVQLEWNGILKKYVVVVTNFLPITLKTEGKTPVNDSLNFEEDLEFAEPDTKSICISLPVRSSSENSYPVRRNGETDDDESSDGSSSSEDSEDSDSNASWDIIPSTNSYDSSNPEYRLKTVPVISNGNTRTFLLIGPSDCLNSCNLTEQGARELQADNPELFATTEVAIAAFQILKQNDFNETTHTLEYQAVANLILKYQDVQITELMGSFPEQFQTIEDTRKAIYDFKRKINTENQNPSESEEALAAFVSDQRQNALLQQIFSGTTSDNLEEIFTDLMDSRYFFQYVARALFSHIEPEESDSKLLIICNRDAGGMGTLTLNGATELQEKYPELFPTAEFALSVFDELFDDGEPCKKKDIDTLQYQAIAELAKKHISSDDIDDFIFDENKHRGELYIEEIPYEMFSSRCLDFGVYDGSFFISKASREKYKNYCHSKKNMLHFKKFVNNPETDSDYKIETIKLLFPSDDKEVTQEAVLKNIDLLIGNSCKRTQASFNEYSNKRENKDNPR</sequence>
<dbReference type="EMBL" id="JAPFCC010000001">
    <property type="protein sequence ID" value="MCW7554364.1"/>
    <property type="molecule type" value="Genomic_DNA"/>
</dbReference>
<evidence type="ECO:0008006" key="4">
    <source>
        <dbReference type="Google" id="ProtNLM"/>
    </source>
</evidence>
<gene>
    <name evidence="2" type="ORF">NX722_17400</name>
</gene>
<accession>A0ABT3MYC1</accession>
<feature type="region of interest" description="Disordered" evidence="1">
    <location>
        <begin position="71"/>
        <end position="101"/>
    </location>
</feature>
<name>A0ABT3MYC1_9GAMM</name>
<dbReference type="RefSeq" id="WP_262564109.1">
    <property type="nucleotide sequence ID" value="NZ_JAPFCC010000001.1"/>
</dbReference>
<organism evidence="2 3">
    <name type="scientific">Endozoicomonas gorgoniicola</name>
    <dbReference type="NCBI Taxonomy" id="1234144"/>
    <lineage>
        <taxon>Bacteria</taxon>
        <taxon>Pseudomonadati</taxon>
        <taxon>Pseudomonadota</taxon>
        <taxon>Gammaproteobacteria</taxon>
        <taxon>Oceanospirillales</taxon>
        <taxon>Endozoicomonadaceae</taxon>
        <taxon>Endozoicomonas</taxon>
    </lineage>
</organism>
<proteinExistence type="predicted"/>
<protein>
    <recommendedName>
        <fullName evidence="4">DUF1592 domain-containing protein</fullName>
    </recommendedName>
</protein>
<reference evidence="2 3" key="1">
    <citation type="submission" date="2022-10" db="EMBL/GenBank/DDBJ databases">
        <title>High-quality genome sequences of two octocoral-associated bacteria, Endozoicomonas euniceicola EF212 and Endozoicomonas gorgoniicola PS125.</title>
        <authorList>
            <person name="Chiou Y.-J."/>
            <person name="Chen Y.-H."/>
        </authorList>
    </citation>
    <scope>NUCLEOTIDE SEQUENCE [LARGE SCALE GENOMIC DNA]</scope>
    <source>
        <strain evidence="2 3">PS125</strain>
    </source>
</reference>
<dbReference type="Proteomes" id="UP001209854">
    <property type="component" value="Unassembled WGS sequence"/>
</dbReference>
<evidence type="ECO:0000313" key="2">
    <source>
        <dbReference type="EMBL" id="MCW7554364.1"/>
    </source>
</evidence>
<evidence type="ECO:0000256" key="1">
    <source>
        <dbReference type="SAM" id="MobiDB-lite"/>
    </source>
</evidence>
<keyword evidence="3" id="KW-1185">Reference proteome</keyword>
<comment type="caution">
    <text evidence="2">The sequence shown here is derived from an EMBL/GenBank/DDBJ whole genome shotgun (WGS) entry which is preliminary data.</text>
</comment>